<name>A0ABR5NPI1_9GAMM</name>
<dbReference type="InterPro" id="IPR036208">
    <property type="entry name" value="VHL_sf"/>
</dbReference>
<dbReference type="InterPro" id="IPR037140">
    <property type="entry name" value="VHL_beta_dom_sf"/>
</dbReference>
<sequence>MEFDCTEGGGPSLAPGQREKAVTHPGHIFLARGEGDQVLRTFTASADAQTFVVDDALIARIAKEGEPYTEGNCSPKTEGRFNVEFINHLNEPVRMQWIGFDCTVRMLRTVPANGKTREMTYPGHIFRFVDSVGRQLATFDVSPDDEQPYHVSDD</sequence>
<evidence type="ECO:0000313" key="2">
    <source>
        <dbReference type="Proteomes" id="UP000050902"/>
    </source>
</evidence>
<reference evidence="1 2" key="1">
    <citation type="submission" date="2015-05" db="EMBL/GenBank/DDBJ databases">
        <title>Genome sequencing and analysis of members of genus Stenotrophomonas.</title>
        <authorList>
            <person name="Patil P.P."/>
            <person name="Midha S."/>
            <person name="Patil P.B."/>
        </authorList>
    </citation>
    <scope>NUCLEOTIDE SEQUENCE [LARGE SCALE GENOMIC DNA]</scope>
    <source>
        <strain evidence="1 2">DSM 12575</strain>
    </source>
</reference>
<protein>
    <recommendedName>
        <fullName evidence="3">von Hippel-Lindau disease tumour suppressor beta domain-containing protein</fullName>
    </recommendedName>
</protein>
<gene>
    <name evidence="1" type="ORF">ABB22_01365</name>
</gene>
<evidence type="ECO:0000313" key="1">
    <source>
        <dbReference type="EMBL" id="KRG60574.1"/>
    </source>
</evidence>
<keyword evidence="2" id="KW-1185">Reference proteome</keyword>
<comment type="caution">
    <text evidence="1">The sequence shown here is derived from an EMBL/GenBank/DDBJ whole genome shotgun (WGS) entry which is preliminary data.</text>
</comment>
<dbReference type="Gene3D" id="2.60.40.780">
    <property type="entry name" value="von Hippel-Lindau disease tumour suppressor, beta domain"/>
    <property type="match status" value="1"/>
</dbReference>
<dbReference type="EMBL" id="LDJG01000002">
    <property type="protein sequence ID" value="KRG60574.1"/>
    <property type="molecule type" value="Genomic_DNA"/>
</dbReference>
<dbReference type="Proteomes" id="UP000050902">
    <property type="component" value="Unassembled WGS sequence"/>
</dbReference>
<accession>A0ABR5NPI1</accession>
<proteinExistence type="predicted"/>
<organism evidence="1 2">
    <name type="scientific">Stenotrophomonas nitritireducens</name>
    <dbReference type="NCBI Taxonomy" id="83617"/>
    <lineage>
        <taxon>Bacteria</taxon>
        <taxon>Pseudomonadati</taxon>
        <taxon>Pseudomonadota</taxon>
        <taxon>Gammaproteobacteria</taxon>
        <taxon>Lysobacterales</taxon>
        <taxon>Lysobacteraceae</taxon>
        <taxon>Stenotrophomonas</taxon>
    </lineage>
</organism>
<dbReference type="SUPFAM" id="SSF49468">
    <property type="entry name" value="VHL"/>
    <property type="match status" value="1"/>
</dbReference>
<evidence type="ECO:0008006" key="3">
    <source>
        <dbReference type="Google" id="ProtNLM"/>
    </source>
</evidence>